<dbReference type="Pfam" id="PF05235">
    <property type="entry name" value="CHAD"/>
    <property type="match status" value="1"/>
</dbReference>
<dbReference type="EMBL" id="MKCT01000001">
    <property type="protein sequence ID" value="OHX21087.1"/>
    <property type="molecule type" value="Genomic_DNA"/>
</dbReference>
<organism evidence="2 3">
    <name type="scientific">Chromobacterium sphagni</name>
    <dbReference type="NCBI Taxonomy" id="1903179"/>
    <lineage>
        <taxon>Bacteria</taxon>
        <taxon>Pseudomonadati</taxon>
        <taxon>Pseudomonadota</taxon>
        <taxon>Betaproteobacteria</taxon>
        <taxon>Neisseriales</taxon>
        <taxon>Chromobacteriaceae</taxon>
        <taxon>Chromobacterium</taxon>
    </lineage>
</organism>
<dbReference type="InterPro" id="IPR038186">
    <property type="entry name" value="CHAD_dom_sf"/>
</dbReference>
<evidence type="ECO:0000313" key="3">
    <source>
        <dbReference type="Proteomes" id="UP000180280"/>
    </source>
</evidence>
<gene>
    <name evidence="2" type="ORF">BI344_00640</name>
</gene>
<proteinExistence type="predicted"/>
<dbReference type="PANTHER" id="PTHR39339:SF1">
    <property type="entry name" value="CHAD DOMAIN-CONTAINING PROTEIN"/>
    <property type="match status" value="1"/>
</dbReference>
<sequence length="281" mass="31189">MSPSRAMRVVAAECLRHLQANLPGARLGADREFVHQARVALRRLRCAWKILPPSTRAPARSGIAEDLKWLASVLGQARDLDVLLDETLPAIEAAADEAIGFDALRRALRLRADVCRREARAALDSARCAGLLSSLQAWLDEKAEAEGDGRLLPFAQQVLRGQRRRLCRLTRGWKILNPEQRHDLRKEAKTLRYAAEFFASLYGDGEVSRYLSRLQHVQQGLGEMNDGVAARRLLAQCRAEGDGELARAAGFVDGWLAHAASQAKGRLGQALERLEQAGRFW</sequence>
<dbReference type="InterPro" id="IPR007899">
    <property type="entry name" value="CHAD_dom"/>
</dbReference>
<dbReference type="SMART" id="SM00880">
    <property type="entry name" value="CHAD"/>
    <property type="match status" value="1"/>
</dbReference>
<accession>A0ABX3CG99</accession>
<reference evidence="2 3" key="1">
    <citation type="submission" date="2016-09" db="EMBL/GenBank/DDBJ databases">
        <title>Chromobacterium muskegensis sp. nov., an insecticidal bacterium isolated from Sphagnum bogs.</title>
        <authorList>
            <person name="Sparks M.E."/>
            <person name="Blackburn M.B."/>
            <person name="Gundersen-Rindal D.E."/>
            <person name="Mitchell A."/>
            <person name="Farrar R."/>
            <person name="Kuhar D."/>
        </authorList>
    </citation>
    <scope>NUCLEOTIDE SEQUENCE [LARGE SCALE GENOMIC DNA]</scope>
    <source>
        <strain evidence="2 3">14B-1</strain>
    </source>
</reference>
<dbReference type="PANTHER" id="PTHR39339">
    <property type="entry name" value="SLR1444 PROTEIN"/>
    <property type="match status" value="1"/>
</dbReference>
<dbReference type="Proteomes" id="UP000180280">
    <property type="component" value="Unassembled WGS sequence"/>
</dbReference>
<protein>
    <recommendedName>
        <fullName evidence="1">CHAD domain-containing protein</fullName>
    </recommendedName>
</protein>
<dbReference type="Gene3D" id="1.40.20.10">
    <property type="entry name" value="CHAD domain"/>
    <property type="match status" value="1"/>
</dbReference>
<evidence type="ECO:0000313" key="2">
    <source>
        <dbReference type="EMBL" id="OHX21087.1"/>
    </source>
</evidence>
<dbReference type="PROSITE" id="PS51708">
    <property type="entry name" value="CHAD"/>
    <property type="match status" value="1"/>
</dbReference>
<comment type="caution">
    <text evidence="2">The sequence shown here is derived from an EMBL/GenBank/DDBJ whole genome shotgun (WGS) entry which is preliminary data.</text>
</comment>
<dbReference type="RefSeq" id="WP_071111047.1">
    <property type="nucleotide sequence ID" value="NZ_MKCT01000001.1"/>
</dbReference>
<keyword evidence="3" id="KW-1185">Reference proteome</keyword>
<evidence type="ECO:0000259" key="1">
    <source>
        <dbReference type="PROSITE" id="PS51708"/>
    </source>
</evidence>
<feature type="domain" description="CHAD" evidence="1">
    <location>
        <begin position="1"/>
        <end position="281"/>
    </location>
</feature>
<name>A0ABX3CG99_9NEIS</name>